<evidence type="ECO:0000256" key="4">
    <source>
        <dbReference type="ARBA" id="ARBA00022741"/>
    </source>
</evidence>
<name>A0A4Y3USF0_9MICO</name>
<dbReference type="FunFam" id="3.30.70.890:FF:000001">
    <property type="entry name" value="Galactokinase"/>
    <property type="match status" value="1"/>
</dbReference>
<evidence type="ECO:0000256" key="8">
    <source>
        <dbReference type="ARBA" id="ARBA00023144"/>
    </source>
</evidence>
<evidence type="ECO:0000256" key="6">
    <source>
        <dbReference type="ARBA" id="ARBA00022840"/>
    </source>
</evidence>
<reference evidence="14 15" key="1">
    <citation type="submission" date="2019-06" db="EMBL/GenBank/DDBJ databases">
        <title>Sequencing the genomes of 1000 actinobacteria strains.</title>
        <authorList>
            <person name="Klenk H.-P."/>
        </authorList>
    </citation>
    <scope>NUCLEOTIDE SEQUENCE [LARGE SCALE GENOMIC DNA]</scope>
    <source>
        <strain evidence="14 15">DSM 20427</strain>
    </source>
</reference>
<dbReference type="InterPro" id="IPR000705">
    <property type="entry name" value="Galactokinase"/>
</dbReference>
<dbReference type="SUPFAM" id="SSF55060">
    <property type="entry name" value="GHMP Kinase, C-terminal domain"/>
    <property type="match status" value="1"/>
</dbReference>
<evidence type="ECO:0000256" key="3">
    <source>
        <dbReference type="ARBA" id="ARBA00022723"/>
    </source>
</evidence>
<evidence type="ECO:0000256" key="7">
    <source>
        <dbReference type="ARBA" id="ARBA00022842"/>
    </source>
</evidence>
<dbReference type="InterPro" id="IPR019539">
    <property type="entry name" value="GalKase_N"/>
</dbReference>
<comment type="caution">
    <text evidence="14">The sequence shown here is derived from an EMBL/GenBank/DDBJ whole genome shotgun (WGS) entry which is preliminary data.</text>
</comment>
<dbReference type="Pfam" id="PF08544">
    <property type="entry name" value="GHMP_kinases_C"/>
    <property type="match status" value="1"/>
</dbReference>
<dbReference type="Gene3D" id="3.30.70.890">
    <property type="entry name" value="GHMP kinase, C-terminal domain"/>
    <property type="match status" value="1"/>
</dbReference>
<dbReference type="SUPFAM" id="SSF54211">
    <property type="entry name" value="Ribosomal protein S5 domain 2-like"/>
    <property type="match status" value="1"/>
</dbReference>
<evidence type="ECO:0000313" key="15">
    <source>
        <dbReference type="Proteomes" id="UP000319804"/>
    </source>
</evidence>
<dbReference type="PRINTS" id="PR00959">
    <property type="entry name" value="MEVGALKINASE"/>
</dbReference>
<dbReference type="NCBIfam" id="TIGR00131">
    <property type="entry name" value="gal_kin"/>
    <property type="match status" value="1"/>
</dbReference>
<feature type="domain" description="GHMP kinase C-terminal" evidence="12">
    <location>
        <begin position="303"/>
        <end position="381"/>
    </location>
</feature>
<keyword evidence="6" id="KW-0067">ATP-binding</keyword>
<keyword evidence="7" id="KW-0460">Magnesium</keyword>
<dbReference type="PANTHER" id="PTHR10457:SF7">
    <property type="entry name" value="GALACTOKINASE-RELATED"/>
    <property type="match status" value="1"/>
</dbReference>
<dbReference type="GO" id="GO:0004335">
    <property type="term" value="F:galactokinase activity"/>
    <property type="evidence" value="ECO:0007669"/>
    <property type="project" value="UniProtKB-UniRule"/>
</dbReference>
<dbReference type="InterPro" id="IPR020568">
    <property type="entry name" value="Ribosomal_Su5_D2-typ_SF"/>
</dbReference>
<dbReference type="GO" id="GO:0046872">
    <property type="term" value="F:metal ion binding"/>
    <property type="evidence" value="ECO:0007669"/>
    <property type="project" value="UniProtKB-KW"/>
</dbReference>
<sequence>MTGDDLAQQAWSDEQGTRAALELFQQHFDGRPGGVWAAPGRVNLIGDHVDYNDGTCLPMALPHRTFVAVARRSDTAVRLVTGLQTDAPWRGDLAEVRPGGVEGWVAYSAGPAWALREEGVATTGFDAAIVSCVPVGAGLSSSAAVECAMGLALGELNGAPMGGDDAGRARLAALCVESENRVAGAPTGGMDQAASLRSEAGTLLHLDCRDGSVEHVAFPMGEMGVDLVVVDTRASHELADGQYGQRRASCEAAARALGVASLREVADRNRPEDLEPLLAALPDEQMRSRARHAITEMWRVEDMVKALGACDAVGAGRLMSQSHASLRDDFEVSVAELDGAVEAAVEAGAFGARMTGGGFGGSIVALVPRGRASDVAHAVVERAQQEGFPIPEVHLVTPSAAAGRLA</sequence>
<dbReference type="PROSITE" id="PS00106">
    <property type="entry name" value="GALACTOKINASE"/>
    <property type="match status" value="1"/>
</dbReference>
<keyword evidence="5 14" id="KW-0418">Kinase</keyword>
<dbReference type="InterPro" id="IPR006203">
    <property type="entry name" value="GHMP_knse_ATP-bd_CS"/>
</dbReference>
<dbReference type="InterPro" id="IPR014721">
    <property type="entry name" value="Ribsml_uS5_D2-typ_fold_subgr"/>
</dbReference>
<keyword evidence="3" id="KW-0479">Metal-binding</keyword>
<evidence type="ECO:0000256" key="1">
    <source>
        <dbReference type="ARBA" id="ARBA00006566"/>
    </source>
</evidence>
<dbReference type="EMBL" id="VFPS01000001">
    <property type="protein sequence ID" value="TQN00349.1"/>
    <property type="molecule type" value="Genomic_DNA"/>
</dbReference>
<accession>A0A4Y3USF0</accession>
<evidence type="ECO:0000259" key="12">
    <source>
        <dbReference type="Pfam" id="PF08544"/>
    </source>
</evidence>
<dbReference type="EC" id="2.7.1.6" evidence="10"/>
<dbReference type="InterPro" id="IPR006206">
    <property type="entry name" value="Mevalonate/galactokinase"/>
</dbReference>
<keyword evidence="2" id="KW-0808">Transferase</keyword>
<dbReference type="InterPro" id="IPR036554">
    <property type="entry name" value="GHMP_kinase_C_sf"/>
</dbReference>
<keyword evidence="9" id="KW-0119">Carbohydrate metabolism</keyword>
<dbReference type="InterPro" id="IPR019741">
    <property type="entry name" value="Galactokinase_CS"/>
</dbReference>
<dbReference type="GO" id="GO:0005524">
    <property type="term" value="F:ATP binding"/>
    <property type="evidence" value="ECO:0007669"/>
    <property type="project" value="UniProtKB-UniRule"/>
</dbReference>
<dbReference type="RefSeq" id="WP_229661640.1">
    <property type="nucleotide sequence ID" value="NZ_BJNA01000077.1"/>
</dbReference>
<evidence type="ECO:0000256" key="10">
    <source>
        <dbReference type="NCBIfam" id="TIGR00131"/>
    </source>
</evidence>
<dbReference type="Pfam" id="PF10509">
    <property type="entry name" value="GalKase_gal_bdg"/>
    <property type="match status" value="1"/>
</dbReference>
<protein>
    <recommendedName>
        <fullName evidence="10">Galactokinase</fullName>
        <ecNumber evidence="10">2.7.1.6</ecNumber>
    </recommendedName>
</protein>
<evidence type="ECO:0000259" key="11">
    <source>
        <dbReference type="Pfam" id="PF00288"/>
    </source>
</evidence>
<feature type="domain" description="Galactokinase N-terminal" evidence="13">
    <location>
        <begin position="22"/>
        <end position="71"/>
    </location>
</feature>
<evidence type="ECO:0000256" key="9">
    <source>
        <dbReference type="ARBA" id="ARBA00023277"/>
    </source>
</evidence>
<dbReference type="Gene3D" id="3.30.230.10">
    <property type="match status" value="1"/>
</dbReference>
<dbReference type="PRINTS" id="PR00473">
    <property type="entry name" value="GALCTOKINASE"/>
</dbReference>
<keyword evidence="4" id="KW-0547">Nucleotide-binding</keyword>
<dbReference type="PIRSF" id="PIRSF000530">
    <property type="entry name" value="Galactokinase"/>
    <property type="match status" value="1"/>
</dbReference>
<evidence type="ECO:0000313" key="14">
    <source>
        <dbReference type="EMBL" id="TQN00349.1"/>
    </source>
</evidence>
<comment type="similarity">
    <text evidence="1">Belongs to the GHMP kinase family. GalK subfamily.</text>
</comment>
<dbReference type="InterPro" id="IPR013750">
    <property type="entry name" value="GHMP_kinase_C_dom"/>
</dbReference>
<dbReference type="Pfam" id="PF00288">
    <property type="entry name" value="GHMP_kinases_N"/>
    <property type="match status" value="1"/>
</dbReference>
<organism evidence="14 15">
    <name type="scientific">Microbacterium lacticum</name>
    <dbReference type="NCBI Taxonomy" id="33885"/>
    <lineage>
        <taxon>Bacteria</taxon>
        <taxon>Bacillati</taxon>
        <taxon>Actinomycetota</taxon>
        <taxon>Actinomycetes</taxon>
        <taxon>Micrococcales</taxon>
        <taxon>Microbacteriaceae</taxon>
        <taxon>Microbacterium</taxon>
    </lineage>
</organism>
<dbReference type="PROSITE" id="PS00627">
    <property type="entry name" value="GHMP_KINASES_ATP"/>
    <property type="match status" value="1"/>
</dbReference>
<proteinExistence type="inferred from homology"/>
<evidence type="ECO:0000259" key="13">
    <source>
        <dbReference type="Pfam" id="PF10509"/>
    </source>
</evidence>
<dbReference type="PANTHER" id="PTHR10457">
    <property type="entry name" value="MEVALONATE KINASE/GALACTOKINASE"/>
    <property type="match status" value="1"/>
</dbReference>
<gene>
    <name evidence="14" type="ORF">FHX68_0430</name>
</gene>
<feature type="domain" description="GHMP kinase N-terminal" evidence="11">
    <location>
        <begin position="113"/>
        <end position="197"/>
    </location>
</feature>
<dbReference type="GO" id="GO:0005829">
    <property type="term" value="C:cytosol"/>
    <property type="evidence" value="ECO:0007669"/>
    <property type="project" value="TreeGrafter"/>
</dbReference>
<dbReference type="InterPro" id="IPR006204">
    <property type="entry name" value="GHMP_kinase_N_dom"/>
</dbReference>
<dbReference type="Proteomes" id="UP000319804">
    <property type="component" value="Unassembled WGS sequence"/>
</dbReference>
<dbReference type="GO" id="GO:0006012">
    <property type="term" value="P:galactose metabolic process"/>
    <property type="evidence" value="ECO:0007669"/>
    <property type="project" value="UniProtKB-UniRule"/>
</dbReference>
<evidence type="ECO:0000256" key="5">
    <source>
        <dbReference type="ARBA" id="ARBA00022777"/>
    </source>
</evidence>
<keyword evidence="8" id="KW-0299">Galactose metabolism</keyword>
<keyword evidence="15" id="KW-1185">Reference proteome</keyword>
<evidence type="ECO:0000256" key="2">
    <source>
        <dbReference type="ARBA" id="ARBA00022679"/>
    </source>
</evidence>
<dbReference type="AlphaFoldDB" id="A0A4Y3USF0"/>